<dbReference type="GO" id="GO:0070008">
    <property type="term" value="F:serine-type exopeptidase activity"/>
    <property type="evidence" value="ECO:0007669"/>
    <property type="project" value="InterPro"/>
</dbReference>
<proteinExistence type="inferred from homology"/>
<dbReference type="GO" id="GO:0008239">
    <property type="term" value="F:dipeptidyl-peptidase activity"/>
    <property type="evidence" value="ECO:0007669"/>
    <property type="project" value="TreeGrafter"/>
</dbReference>
<sequence length="564" mass="62515">MYAKAYAALAALCLAGTATTAYAQSKADQIRILGPQGVNLVKLDQYHSKLAAAQGQLAPQDGTQQPLTDAKKKPEFRAQWFQQPLDHFDKKSKHTFHQRYWVNTRHYKPRKGAPVIVLDGGETSGEDRLPFLDTGIVEILARATGGVGVVLEHRYYGESIPVSNFSTDSLRFLNNDQSAADSANFMKNIKFDGVKEDLTAPGTPWIYYGGSYAGARAAHMKILYPDIVWGAIASSAVTHAALENWQYMEIIREAADPKCSNHLSSSISTIDGILTGGPEFFKKQLKNLFGLGGLEHDDDFASVLESPLGSWQAKCWDPKVGSTRFEEFCDSLGGAFGLVPSSALDLPFGHEDRMVALEGGFAVDVAIINYGKWIKKNVASRCPEESSVEACFGTYDDSKYTDTGIDQDWRLWLFQVCTEWGYFTTAPPDQNAARIVSKLMTLGYESKICKQAFPPGKHFVVPNLPNITAVNALGDFWIEADRLALIDGEVDPWRPDTPHSDDAPEREDTVLRPFKIIPGGVHHYDEYGLANLLEEPAEIRKIHAEMISFVDSWLADWEREYGMA</sequence>
<comment type="caution">
    <text evidence="7">The sequence shown here is derived from an EMBL/GenBank/DDBJ whole genome shotgun (WGS) entry which is preliminary data.</text>
</comment>
<organism evidence="7 8">
    <name type="scientific">Psilocybe cf. subviscida</name>
    <dbReference type="NCBI Taxonomy" id="2480587"/>
    <lineage>
        <taxon>Eukaryota</taxon>
        <taxon>Fungi</taxon>
        <taxon>Dikarya</taxon>
        <taxon>Basidiomycota</taxon>
        <taxon>Agaricomycotina</taxon>
        <taxon>Agaricomycetes</taxon>
        <taxon>Agaricomycetidae</taxon>
        <taxon>Agaricales</taxon>
        <taxon>Agaricineae</taxon>
        <taxon>Strophariaceae</taxon>
        <taxon>Psilocybe</taxon>
    </lineage>
</organism>
<gene>
    <name evidence="7" type="ORF">D9619_013223</name>
</gene>
<dbReference type="GO" id="GO:0006508">
    <property type="term" value="P:proteolysis"/>
    <property type="evidence" value="ECO:0007669"/>
    <property type="project" value="UniProtKB-KW"/>
</dbReference>
<evidence type="ECO:0000256" key="1">
    <source>
        <dbReference type="ARBA" id="ARBA00011079"/>
    </source>
</evidence>
<evidence type="ECO:0000256" key="3">
    <source>
        <dbReference type="ARBA" id="ARBA00022729"/>
    </source>
</evidence>
<evidence type="ECO:0000313" key="8">
    <source>
        <dbReference type="Proteomes" id="UP000567179"/>
    </source>
</evidence>
<feature type="chain" id="PRO_5034503449" description="Peptidase S28" evidence="6">
    <location>
        <begin position="24"/>
        <end position="564"/>
    </location>
</feature>
<comment type="similarity">
    <text evidence="1">Belongs to the peptidase S28 family.</text>
</comment>
<reference evidence="7 8" key="1">
    <citation type="journal article" date="2020" name="ISME J.">
        <title>Uncovering the hidden diversity of litter-decomposition mechanisms in mushroom-forming fungi.</title>
        <authorList>
            <person name="Floudas D."/>
            <person name="Bentzer J."/>
            <person name="Ahren D."/>
            <person name="Johansson T."/>
            <person name="Persson P."/>
            <person name="Tunlid A."/>
        </authorList>
    </citation>
    <scope>NUCLEOTIDE SEQUENCE [LARGE SCALE GENOMIC DNA]</scope>
    <source>
        <strain evidence="7 8">CBS 101986</strain>
    </source>
</reference>
<dbReference type="Proteomes" id="UP000567179">
    <property type="component" value="Unassembled WGS sequence"/>
</dbReference>
<keyword evidence="8" id="KW-1185">Reference proteome</keyword>
<evidence type="ECO:0000313" key="7">
    <source>
        <dbReference type="EMBL" id="KAF5317537.1"/>
    </source>
</evidence>
<keyword evidence="3 6" id="KW-0732">Signal</keyword>
<dbReference type="EMBL" id="JAACJJ010000033">
    <property type="protein sequence ID" value="KAF5317537.1"/>
    <property type="molecule type" value="Genomic_DNA"/>
</dbReference>
<evidence type="ECO:0000256" key="5">
    <source>
        <dbReference type="ARBA" id="ARBA00023180"/>
    </source>
</evidence>
<dbReference type="InterPro" id="IPR008758">
    <property type="entry name" value="Peptidase_S28"/>
</dbReference>
<keyword evidence="2" id="KW-0645">Protease</keyword>
<accession>A0A8H5B6M6</accession>
<dbReference type="OrthoDB" id="2130629at2759"/>
<evidence type="ECO:0000256" key="2">
    <source>
        <dbReference type="ARBA" id="ARBA00022670"/>
    </source>
</evidence>
<dbReference type="AlphaFoldDB" id="A0A8H5B6M6"/>
<evidence type="ECO:0000256" key="6">
    <source>
        <dbReference type="SAM" id="SignalP"/>
    </source>
</evidence>
<feature type="signal peptide" evidence="6">
    <location>
        <begin position="1"/>
        <end position="23"/>
    </location>
</feature>
<dbReference type="Pfam" id="PF05577">
    <property type="entry name" value="Peptidase_S28"/>
    <property type="match status" value="2"/>
</dbReference>
<protein>
    <recommendedName>
        <fullName evidence="9">Peptidase S28</fullName>
    </recommendedName>
</protein>
<evidence type="ECO:0000256" key="4">
    <source>
        <dbReference type="ARBA" id="ARBA00022801"/>
    </source>
</evidence>
<keyword evidence="4" id="KW-0378">Hydrolase</keyword>
<dbReference type="PANTHER" id="PTHR11010:SF117">
    <property type="entry name" value="SERINE PROTEASE 16"/>
    <property type="match status" value="1"/>
</dbReference>
<name>A0A8H5B6M6_9AGAR</name>
<dbReference type="PANTHER" id="PTHR11010">
    <property type="entry name" value="PROTEASE S28 PRO-X CARBOXYPEPTIDASE-RELATED"/>
    <property type="match status" value="1"/>
</dbReference>
<keyword evidence="5" id="KW-0325">Glycoprotein</keyword>
<dbReference type="Gene3D" id="3.40.50.1820">
    <property type="entry name" value="alpha/beta hydrolase"/>
    <property type="match status" value="2"/>
</dbReference>
<evidence type="ECO:0008006" key="9">
    <source>
        <dbReference type="Google" id="ProtNLM"/>
    </source>
</evidence>
<dbReference type="InterPro" id="IPR029058">
    <property type="entry name" value="AB_hydrolase_fold"/>
</dbReference>
<dbReference type="SUPFAM" id="SSF53474">
    <property type="entry name" value="alpha/beta-Hydrolases"/>
    <property type="match status" value="1"/>
</dbReference>